<dbReference type="Pfam" id="PF20330">
    <property type="entry name" value="DUF6625"/>
    <property type="match status" value="1"/>
</dbReference>
<organism evidence="1 2">
    <name type="scientific">Lactobacillus helveticus</name>
    <name type="common">Lactobacillus suntoryeus</name>
    <dbReference type="NCBI Taxonomy" id="1587"/>
    <lineage>
        <taxon>Bacteria</taxon>
        <taxon>Bacillati</taxon>
        <taxon>Bacillota</taxon>
        <taxon>Bacilli</taxon>
        <taxon>Lactobacillales</taxon>
        <taxon>Lactobacillaceae</taxon>
        <taxon>Lactobacillus</taxon>
    </lineage>
</organism>
<reference evidence="1 2" key="1">
    <citation type="submission" date="2019-10" db="EMBL/GenBank/DDBJ databases">
        <title>Draft genome sequences of Lactobacillus strains.</title>
        <authorList>
            <person name="Cho G.-S."/>
            <person name="Fagbemigun O."/>
            <person name="Brinks E."/>
            <person name="Franz C.M.A.P."/>
        </authorList>
    </citation>
    <scope>NUCLEOTIDE SEQUENCE [LARGE SCALE GENOMIC DNA]</scope>
    <source>
        <strain evidence="1 2">313</strain>
    </source>
</reference>
<evidence type="ECO:0000313" key="2">
    <source>
        <dbReference type="Proteomes" id="UP000430466"/>
    </source>
</evidence>
<dbReference type="Proteomes" id="UP000430466">
    <property type="component" value="Unassembled WGS sequence"/>
</dbReference>
<proteinExistence type="predicted"/>
<gene>
    <name evidence="1" type="ORF">GDZ32_06515</name>
</gene>
<dbReference type="AlphaFoldDB" id="A0A6A7K1Z7"/>
<protein>
    <submittedName>
        <fullName evidence="1">Uncharacterized protein</fullName>
    </submittedName>
</protein>
<dbReference type="InterPro" id="IPR046733">
    <property type="entry name" value="DUF6625"/>
</dbReference>
<name>A0A6A7K1Z7_LACHE</name>
<dbReference type="EMBL" id="WHOE01000038">
    <property type="protein sequence ID" value="MPW14597.1"/>
    <property type="molecule type" value="Genomic_DNA"/>
</dbReference>
<accession>A0A6A7K1Z7</accession>
<comment type="caution">
    <text evidence="1">The sequence shown here is derived from an EMBL/GenBank/DDBJ whole genome shotgun (WGS) entry which is preliminary data.</text>
</comment>
<sequence length="327" mass="39283">MKKIAIIIPYFGKIPPIFEAWLISAESNKNIDFIIYTDDISIKKYKVTDNIKIYIESFDDFKQRFQEKINFKISLDYPYKICDYRPMYGLVLSDLLKEYDFWGFGDFDVVLGDLSQYITNDVLNSFDRIFNYGALSLYKNDYEMNNLFRRENKYKDCLSYKYVYRTNFSLYFDEMGGHKYGYGQSIVALREKNIKILMNKVCADVKPKSYNFELYVTNEKYDYFEFIDGKLWGIKNGKKIKEFVYLHLQKRKIEIENNLNKDAFYIGPSIICNKESKVISNYKNKFNKRKFIKMHLRSKWNNFNGLMKQNAPKYIFNSLFRRINDVK</sequence>
<dbReference type="RefSeq" id="WP_152724085.1">
    <property type="nucleotide sequence ID" value="NZ_WHOE01000038.1"/>
</dbReference>
<evidence type="ECO:0000313" key="1">
    <source>
        <dbReference type="EMBL" id="MPW14597.1"/>
    </source>
</evidence>